<dbReference type="RefSeq" id="WP_090250019.1">
    <property type="nucleotide sequence ID" value="NZ_FPAS01000004.1"/>
</dbReference>
<dbReference type="Gene3D" id="2.60.40.10">
    <property type="entry name" value="Immunoglobulins"/>
    <property type="match status" value="1"/>
</dbReference>
<accession>A0A1I7AW58</accession>
<dbReference type="OrthoDB" id="9765926at2"/>
<dbReference type="SMART" id="SM00089">
    <property type="entry name" value="PKD"/>
    <property type="match status" value="1"/>
</dbReference>
<dbReference type="InterPro" id="IPR038081">
    <property type="entry name" value="CalX-like_sf"/>
</dbReference>
<dbReference type="SUPFAM" id="SSF49299">
    <property type="entry name" value="PKD domain"/>
    <property type="match status" value="1"/>
</dbReference>
<dbReference type="InterPro" id="IPR049804">
    <property type="entry name" value="Choice_anch_L"/>
</dbReference>
<keyword evidence="4" id="KW-1185">Reference proteome</keyword>
<sequence length="728" mass="77496">MKRFLMAAACLLLTVNLSAQLNITNTTSVVDVVQNALLGQGIVVSNISYNGSTANVGSSQGNVKLFNDQGGNFPFSSGVLLTTDGGSGTVSYDPDLTAIATNNVTNGVVLEFDFIPTGDTLSFNYMFASSEYPNYVCSGFNDVFGFFISGPGFNGPFQYNAENIALVPNTNVPVAINTVNSGSAGGSGNPTTCANQDPNWQSNSVYYTTSYNGTTGYPYGGGTVSLSANADLICGQTYHIKIAISNVGDQALNSGVFLEANSFSSNTVDISISSDQSVNDSTLVEGCTQGTVTFSRPTTQTGDTLIVVYTTGGQAVEGVDYTSLGQNGIITFLPGEDTISIVIDPIQDGIDEGPELLTINAYTITPCGDTVYSEGFTYITEEPFSEVIVSDTTIYCDNDSVLTEVYTIEGFEPYTYEWIQLPNGNVYTSGDSVYLEAYQNQTNYYIVQSTDACGFVFEDTMEIIVDQTLAVDTAFAGPTPCGESSGFVTANVSGNVGQPQLNWSGPGPNSPNGIDASAWGNLSSGWYYFEVSDSRCTVYDSAFVDQESVPVADFTATPSSGTAPLPVTFTNNSTGGSSYEWDFGNGNGVTVFDLGTQYQTYGDAQNVYDVSLIVYGGSCSDTAWAQITIIPFLALDYSKPNVFTPDGDNKNDVFTFNPVNAKNIDVVITNRWGNVVFESTGDPTQAVWDGTNKSSGNPCGEGTYFYQATFYGFQGEEVQEQGFIQLVK</sequence>
<proteinExistence type="predicted"/>
<dbReference type="InterPro" id="IPR013783">
    <property type="entry name" value="Ig-like_fold"/>
</dbReference>
<evidence type="ECO:0000256" key="1">
    <source>
        <dbReference type="SAM" id="SignalP"/>
    </source>
</evidence>
<evidence type="ECO:0000313" key="4">
    <source>
        <dbReference type="Proteomes" id="UP000236454"/>
    </source>
</evidence>
<feature type="domain" description="PKD/Chitinase" evidence="2">
    <location>
        <begin position="551"/>
        <end position="632"/>
    </location>
</feature>
<evidence type="ECO:0000259" key="2">
    <source>
        <dbReference type="SMART" id="SM00089"/>
    </source>
</evidence>
<dbReference type="Proteomes" id="UP000236454">
    <property type="component" value="Unassembled WGS sequence"/>
</dbReference>
<protein>
    <submittedName>
        <fullName evidence="3">Gliding motility-associated C-terminal domain-containing protein</fullName>
    </submittedName>
</protein>
<dbReference type="SUPFAM" id="SSF141072">
    <property type="entry name" value="CalX-like"/>
    <property type="match status" value="1"/>
</dbReference>
<dbReference type="Pfam" id="PF13585">
    <property type="entry name" value="CHU_C"/>
    <property type="match status" value="1"/>
</dbReference>
<dbReference type="InterPro" id="IPR026341">
    <property type="entry name" value="T9SS_type_B"/>
</dbReference>
<keyword evidence="1" id="KW-0732">Signal</keyword>
<organism evidence="3 4">
    <name type="scientific">Lishizhenia tianjinensis</name>
    <dbReference type="NCBI Taxonomy" id="477690"/>
    <lineage>
        <taxon>Bacteria</taxon>
        <taxon>Pseudomonadati</taxon>
        <taxon>Bacteroidota</taxon>
        <taxon>Flavobacteriia</taxon>
        <taxon>Flavobacteriales</taxon>
        <taxon>Crocinitomicaceae</taxon>
        <taxon>Lishizhenia</taxon>
    </lineage>
</organism>
<name>A0A1I7AW58_9FLAO</name>
<gene>
    <name evidence="3" type="ORF">SAMN05216474_2343</name>
</gene>
<feature type="chain" id="PRO_5014731558" evidence="1">
    <location>
        <begin position="20"/>
        <end position="728"/>
    </location>
</feature>
<evidence type="ECO:0000313" key="3">
    <source>
        <dbReference type="EMBL" id="SFT79130.1"/>
    </source>
</evidence>
<dbReference type="EMBL" id="FPAS01000004">
    <property type="protein sequence ID" value="SFT79130.1"/>
    <property type="molecule type" value="Genomic_DNA"/>
</dbReference>
<dbReference type="NCBIfam" id="NF038133">
    <property type="entry name" value="choice_anch_L"/>
    <property type="match status" value="1"/>
</dbReference>
<dbReference type="InterPro" id="IPR035986">
    <property type="entry name" value="PKD_dom_sf"/>
</dbReference>
<dbReference type="AlphaFoldDB" id="A0A1I7AW58"/>
<dbReference type="NCBIfam" id="TIGR04131">
    <property type="entry name" value="Bac_Flav_CTERM"/>
    <property type="match status" value="1"/>
</dbReference>
<dbReference type="STRING" id="477690.SAMN05216474_2343"/>
<reference evidence="3 4" key="1">
    <citation type="submission" date="2016-10" db="EMBL/GenBank/DDBJ databases">
        <authorList>
            <person name="de Groot N.N."/>
        </authorList>
    </citation>
    <scope>NUCLEOTIDE SEQUENCE [LARGE SCALE GENOMIC DNA]</scope>
    <source>
        <strain evidence="3 4">CGMCC 1.7005</strain>
    </source>
</reference>
<dbReference type="Gene3D" id="2.60.40.2030">
    <property type="match status" value="1"/>
</dbReference>
<feature type="signal peptide" evidence="1">
    <location>
        <begin position="1"/>
        <end position="19"/>
    </location>
</feature>
<dbReference type="InterPro" id="IPR022409">
    <property type="entry name" value="PKD/Chitinase_dom"/>
</dbReference>